<gene>
    <name evidence="1" type="ORF">NAES01612_LOCUS24890</name>
</gene>
<dbReference type="EMBL" id="HBKR01038139">
    <property type="protein sequence ID" value="CAE2337747.1"/>
    <property type="molecule type" value="Transcribed_RNA"/>
</dbReference>
<dbReference type="AlphaFoldDB" id="A0A7S4PL17"/>
<sequence length="164" mass="18894">MSDDENTVKHIELEGKWVQSNGTEIEIKEGEVIFGGEPYERHGVSSSVCYTEGTWRGRWYYIAREDQTLLVVHGTEAISATRQDNGKYLYQDKEIEIGQSKIREGQTTVTYDNTTWECHLLNPSVSEQRFGRDGSIWYYCERTDGDLEVFARTFVSLSYKAARV</sequence>
<organism evidence="1">
    <name type="scientific">Paramoeba aestuarina</name>
    <dbReference type="NCBI Taxonomy" id="180227"/>
    <lineage>
        <taxon>Eukaryota</taxon>
        <taxon>Amoebozoa</taxon>
        <taxon>Discosea</taxon>
        <taxon>Flabellinia</taxon>
        <taxon>Dactylopodida</taxon>
        <taxon>Paramoebidae</taxon>
        <taxon>Paramoeba</taxon>
    </lineage>
</organism>
<proteinExistence type="predicted"/>
<protein>
    <submittedName>
        <fullName evidence="1">Uncharacterized protein</fullName>
    </submittedName>
</protein>
<name>A0A7S4PL17_9EUKA</name>
<accession>A0A7S4PL17</accession>
<evidence type="ECO:0000313" key="1">
    <source>
        <dbReference type="EMBL" id="CAE2337747.1"/>
    </source>
</evidence>
<reference evidence="1" key="1">
    <citation type="submission" date="2021-01" db="EMBL/GenBank/DDBJ databases">
        <authorList>
            <person name="Corre E."/>
            <person name="Pelletier E."/>
            <person name="Niang G."/>
            <person name="Scheremetjew M."/>
            <person name="Finn R."/>
            <person name="Kale V."/>
            <person name="Holt S."/>
            <person name="Cochrane G."/>
            <person name="Meng A."/>
            <person name="Brown T."/>
            <person name="Cohen L."/>
        </authorList>
    </citation>
    <scope>NUCLEOTIDE SEQUENCE</scope>
    <source>
        <strain evidence="1">SoJaBio B1-5/56/2</strain>
    </source>
</reference>